<dbReference type="AlphaFoldDB" id="A0A0H5QMR4"/>
<organism evidence="14">
    <name type="scientific">Spongospora subterranea</name>
    <dbReference type="NCBI Taxonomy" id="70186"/>
    <lineage>
        <taxon>Eukaryota</taxon>
        <taxon>Sar</taxon>
        <taxon>Rhizaria</taxon>
        <taxon>Endomyxa</taxon>
        <taxon>Phytomyxea</taxon>
        <taxon>Plasmodiophorida</taxon>
        <taxon>Plasmodiophoridae</taxon>
        <taxon>Spongospora</taxon>
    </lineage>
</organism>
<keyword evidence="8" id="KW-0249">Electron transport</keyword>
<evidence type="ECO:0000256" key="6">
    <source>
        <dbReference type="ARBA" id="ARBA00022692"/>
    </source>
</evidence>
<keyword evidence="7" id="KW-0479">Metal-binding</keyword>
<keyword evidence="12 13" id="KW-0472">Membrane</keyword>
<keyword evidence="9 13" id="KW-1133">Transmembrane helix</keyword>
<evidence type="ECO:0000256" key="2">
    <source>
        <dbReference type="ARBA" id="ARBA00004370"/>
    </source>
</evidence>
<name>A0A0H5QMR4_9EUKA</name>
<dbReference type="InterPro" id="IPR002680">
    <property type="entry name" value="AOX"/>
</dbReference>
<evidence type="ECO:0000256" key="9">
    <source>
        <dbReference type="ARBA" id="ARBA00022989"/>
    </source>
</evidence>
<evidence type="ECO:0000256" key="8">
    <source>
        <dbReference type="ARBA" id="ARBA00022982"/>
    </source>
</evidence>
<keyword evidence="4" id="KW-0813">Transport</keyword>
<dbReference type="GO" id="GO:0046872">
    <property type="term" value="F:metal ion binding"/>
    <property type="evidence" value="ECO:0007669"/>
    <property type="project" value="UniProtKB-KW"/>
</dbReference>
<dbReference type="Gene3D" id="1.20.1260.140">
    <property type="entry name" value="Alternative oxidase"/>
    <property type="match status" value="1"/>
</dbReference>
<keyword evidence="10" id="KW-0560">Oxidoreductase</keyword>
<evidence type="ECO:0000256" key="12">
    <source>
        <dbReference type="ARBA" id="ARBA00023136"/>
    </source>
</evidence>
<sequence>MVLSPASDITAATLCCSNTVAALFIVLGSFGYCLVIGQMFRTVLRCSTRSRLLLHNDTYRCLAASRRMASGGSEPEQAKERAYHWISEEAESLIARAYNRHRPLAISDDYVGKASKISNADLEALEAPMHYPPVDLVDKAALGMMRFLRRFTHMFFRERYGHHAVVLETVAAVPGNAIEKQLL</sequence>
<dbReference type="GO" id="GO:0009916">
    <property type="term" value="F:alternative oxidase activity"/>
    <property type="evidence" value="ECO:0007669"/>
    <property type="project" value="InterPro"/>
</dbReference>
<evidence type="ECO:0000256" key="7">
    <source>
        <dbReference type="ARBA" id="ARBA00022723"/>
    </source>
</evidence>
<protein>
    <submittedName>
        <fullName evidence="14">Uncharacterized protein</fullName>
    </submittedName>
</protein>
<keyword evidence="11" id="KW-0408">Iron</keyword>
<evidence type="ECO:0000313" key="14">
    <source>
        <dbReference type="EMBL" id="CRZ02842.1"/>
    </source>
</evidence>
<comment type="subcellular location">
    <subcellularLocation>
        <location evidence="2">Membrane</location>
    </subcellularLocation>
</comment>
<evidence type="ECO:0000256" key="11">
    <source>
        <dbReference type="ARBA" id="ARBA00023004"/>
    </source>
</evidence>
<keyword evidence="6 13" id="KW-0812">Transmembrane</keyword>
<accession>A0A0H5QMR4</accession>
<dbReference type="EMBL" id="HACM01002400">
    <property type="protein sequence ID" value="CRZ02842.1"/>
    <property type="molecule type" value="Transcribed_RNA"/>
</dbReference>
<keyword evidence="5" id="KW-0679">Respiratory chain</keyword>
<evidence type="ECO:0000256" key="13">
    <source>
        <dbReference type="SAM" id="Phobius"/>
    </source>
</evidence>
<evidence type="ECO:0000256" key="3">
    <source>
        <dbReference type="ARBA" id="ARBA00008388"/>
    </source>
</evidence>
<dbReference type="GO" id="GO:0016020">
    <property type="term" value="C:membrane"/>
    <property type="evidence" value="ECO:0007669"/>
    <property type="project" value="UniProtKB-SubCell"/>
</dbReference>
<dbReference type="InterPro" id="IPR038659">
    <property type="entry name" value="AOX_sf"/>
</dbReference>
<evidence type="ECO:0000256" key="1">
    <source>
        <dbReference type="ARBA" id="ARBA00001962"/>
    </source>
</evidence>
<evidence type="ECO:0000256" key="4">
    <source>
        <dbReference type="ARBA" id="ARBA00022448"/>
    </source>
</evidence>
<reference evidence="14" key="1">
    <citation type="submission" date="2015-04" db="EMBL/GenBank/DDBJ databases">
        <title>The genome sequence of the plant pathogenic Rhizarian Plasmodiophora brassicae reveals insights in its biotrophic life cycle and the origin of chitin synthesis.</title>
        <authorList>
            <person name="Schwelm A."/>
            <person name="Fogelqvist J."/>
            <person name="Knaust A."/>
            <person name="Julke S."/>
            <person name="Lilja T."/>
            <person name="Dhandapani V."/>
            <person name="Bonilla-Rosso G."/>
            <person name="Karlsson M."/>
            <person name="Shevchenko A."/>
            <person name="Choi S.R."/>
            <person name="Kim H.G."/>
            <person name="Park J.Y."/>
            <person name="Lim Y.P."/>
            <person name="Ludwig-Muller J."/>
            <person name="Dixelius C."/>
        </authorList>
    </citation>
    <scope>NUCLEOTIDE SEQUENCE</scope>
    <source>
        <tissue evidence="14">Potato root galls</tissue>
    </source>
</reference>
<evidence type="ECO:0000256" key="5">
    <source>
        <dbReference type="ARBA" id="ARBA00022660"/>
    </source>
</evidence>
<comment type="cofactor">
    <cofactor evidence="1">
        <name>Fe cation</name>
        <dbReference type="ChEBI" id="CHEBI:24875"/>
    </cofactor>
</comment>
<dbReference type="Pfam" id="PF01786">
    <property type="entry name" value="AOX"/>
    <property type="match status" value="1"/>
</dbReference>
<proteinExistence type="inferred from homology"/>
<evidence type="ECO:0000256" key="10">
    <source>
        <dbReference type="ARBA" id="ARBA00023002"/>
    </source>
</evidence>
<feature type="transmembrane region" description="Helical" evidence="13">
    <location>
        <begin position="20"/>
        <end position="44"/>
    </location>
</feature>
<comment type="similarity">
    <text evidence="3">Belongs to the alternative oxidase family.</text>
</comment>